<dbReference type="HOGENOM" id="CLU_2249396_0_0_1"/>
<gene>
    <name evidence="1" type="ORF">M378DRAFT_366212</name>
</gene>
<sequence>MYRFKQLQRLNFYVPSDASDANDSLRQEVSDLKSVLYKERRLKLVLVCPDDYSMLVRLAREGDSFEKNDNRCDEVSLHAADRLTFMFLLDLWNPNTGRYDDPLD</sequence>
<organism evidence="1 2">
    <name type="scientific">Amanita muscaria (strain Koide BX008)</name>
    <dbReference type="NCBI Taxonomy" id="946122"/>
    <lineage>
        <taxon>Eukaryota</taxon>
        <taxon>Fungi</taxon>
        <taxon>Dikarya</taxon>
        <taxon>Basidiomycota</taxon>
        <taxon>Agaricomycotina</taxon>
        <taxon>Agaricomycetes</taxon>
        <taxon>Agaricomycetidae</taxon>
        <taxon>Agaricales</taxon>
        <taxon>Pluteineae</taxon>
        <taxon>Amanitaceae</taxon>
        <taxon>Amanita</taxon>
    </lineage>
</organism>
<evidence type="ECO:0000313" key="1">
    <source>
        <dbReference type="EMBL" id="KIL57710.1"/>
    </source>
</evidence>
<protein>
    <submittedName>
        <fullName evidence="1">Uncharacterized protein</fullName>
    </submittedName>
</protein>
<dbReference type="EMBL" id="KN818360">
    <property type="protein sequence ID" value="KIL57710.1"/>
    <property type="molecule type" value="Genomic_DNA"/>
</dbReference>
<name>A0A0C2S4S2_AMAMK</name>
<keyword evidence="2" id="KW-1185">Reference proteome</keyword>
<accession>A0A0C2S4S2</accession>
<dbReference type="Proteomes" id="UP000054549">
    <property type="component" value="Unassembled WGS sequence"/>
</dbReference>
<evidence type="ECO:0000313" key="2">
    <source>
        <dbReference type="Proteomes" id="UP000054549"/>
    </source>
</evidence>
<dbReference type="InParanoid" id="A0A0C2S4S2"/>
<proteinExistence type="predicted"/>
<dbReference type="AlphaFoldDB" id="A0A0C2S4S2"/>
<reference evidence="1 2" key="1">
    <citation type="submission" date="2014-04" db="EMBL/GenBank/DDBJ databases">
        <title>Evolutionary Origins and Diversification of the Mycorrhizal Mutualists.</title>
        <authorList>
            <consortium name="DOE Joint Genome Institute"/>
            <consortium name="Mycorrhizal Genomics Consortium"/>
            <person name="Kohler A."/>
            <person name="Kuo A."/>
            <person name="Nagy L.G."/>
            <person name="Floudas D."/>
            <person name="Copeland A."/>
            <person name="Barry K.W."/>
            <person name="Cichocki N."/>
            <person name="Veneault-Fourrey C."/>
            <person name="LaButti K."/>
            <person name="Lindquist E.A."/>
            <person name="Lipzen A."/>
            <person name="Lundell T."/>
            <person name="Morin E."/>
            <person name="Murat C."/>
            <person name="Riley R."/>
            <person name="Ohm R."/>
            <person name="Sun H."/>
            <person name="Tunlid A."/>
            <person name="Henrissat B."/>
            <person name="Grigoriev I.V."/>
            <person name="Hibbett D.S."/>
            <person name="Martin F."/>
        </authorList>
    </citation>
    <scope>NUCLEOTIDE SEQUENCE [LARGE SCALE GENOMIC DNA]</scope>
    <source>
        <strain evidence="1 2">Koide BX008</strain>
    </source>
</reference>